<keyword evidence="1" id="KW-0233">DNA recombination</keyword>
<feature type="signal peptide" evidence="2">
    <location>
        <begin position="1"/>
        <end position="25"/>
    </location>
</feature>
<dbReference type="PANTHER" id="PTHR10492">
    <property type="match status" value="1"/>
</dbReference>
<dbReference type="Pfam" id="PF05970">
    <property type="entry name" value="PIF1"/>
    <property type="match status" value="1"/>
</dbReference>
<dbReference type="OrthoDB" id="10032644at2759"/>
<organism evidence="4 5">
    <name type="scientific">Onchocerca ochengi</name>
    <name type="common">Filarial nematode worm</name>
    <dbReference type="NCBI Taxonomy" id="42157"/>
    <lineage>
        <taxon>Eukaryota</taxon>
        <taxon>Metazoa</taxon>
        <taxon>Ecdysozoa</taxon>
        <taxon>Nematoda</taxon>
        <taxon>Chromadorea</taxon>
        <taxon>Rhabditida</taxon>
        <taxon>Spirurina</taxon>
        <taxon>Spiruromorpha</taxon>
        <taxon>Filarioidea</taxon>
        <taxon>Onchocercidae</taxon>
        <taxon>Onchocerca</taxon>
    </lineage>
</organism>
<accession>A0A3P7MUE8</accession>
<keyword evidence="1" id="KW-0067">ATP-binding</keyword>
<evidence type="ECO:0000256" key="1">
    <source>
        <dbReference type="RuleBase" id="RU363044"/>
    </source>
</evidence>
<reference evidence="4 5" key="1">
    <citation type="submission" date="2018-08" db="EMBL/GenBank/DDBJ databases">
        <authorList>
            <person name="Laetsch R D."/>
            <person name="Stevens L."/>
            <person name="Kumar S."/>
            <person name="Blaxter L. M."/>
        </authorList>
    </citation>
    <scope>NUCLEOTIDE SEQUENCE [LARGE SCALE GENOMIC DNA]</scope>
</reference>
<keyword evidence="1" id="KW-0547">Nucleotide-binding</keyword>
<keyword evidence="1" id="KW-0227">DNA damage</keyword>
<dbReference type="GO" id="GO:0006310">
    <property type="term" value="P:DNA recombination"/>
    <property type="evidence" value="ECO:0007669"/>
    <property type="project" value="UniProtKB-KW"/>
</dbReference>
<keyword evidence="2" id="KW-0732">Signal</keyword>
<dbReference type="GO" id="GO:0043139">
    <property type="term" value="F:5'-3' DNA helicase activity"/>
    <property type="evidence" value="ECO:0007669"/>
    <property type="project" value="UniProtKB-EC"/>
</dbReference>
<feature type="chain" id="PRO_5018121442" description="ATP-dependent DNA helicase" evidence="2">
    <location>
        <begin position="26"/>
        <end position="79"/>
    </location>
</feature>
<dbReference type="PANTHER" id="PTHR10492:SF57">
    <property type="entry name" value="ATP-DEPENDENT DNA HELICASE"/>
    <property type="match status" value="1"/>
</dbReference>
<sequence length="79" mass="8370">APGRSYKMFLIRLILAAIRSQNAIALALASSGIATTLLPGGRIAHSALKLPWRCPAAKRSISWDILTSIGGNWERKGGG</sequence>
<dbReference type="GO" id="GO:0006281">
    <property type="term" value="P:DNA repair"/>
    <property type="evidence" value="ECO:0007669"/>
    <property type="project" value="UniProtKB-KW"/>
</dbReference>
<dbReference type="EMBL" id="UYRW01010873">
    <property type="protein sequence ID" value="VDM99205.1"/>
    <property type="molecule type" value="Genomic_DNA"/>
</dbReference>
<evidence type="ECO:0000313" key="5">
    <source>
        <dbReference type="Proteomes" id="UP000271087"/>
    </source>
</evidence>
<gene>
    <name evidence="4" type="ORF">NOO_LOCUS12507</name>
</gene>
<name>A0A3P7MUE8_ONCOC</name>
<dbReference type="AlphaFoldDB" id="A0A3P7MUE8"/>
<comment type="cofactor">
    <cofactor evidence="1">
        <name>Mg(2+)</name>
        <dbReference type="ChEBI" id="CHEBI:18420"/>
    </cofactor>
</comment>
<keyword evidence="5" id="KW-1185">Reference proteome</keyword>
<comment type="catalytic activity">
    <reaction evidence="1">
        <text>ATP + H2O = ADP + phosphate + H(+)</text>
        <dbReference type="Rhea" id="RHEA:13065"/>
        <dbReference type="ChEBI" id="CHEBI:15377"/>
        <dbReference type="ChEBI" id="CHEBI:15378"/>
        <dbReference type="ChEBI" id="CHEBI:30616"/>
        <dbReference type="ChEBI" id="CHEBI:43474"/>
        <dbReference type="ChEBI" id="CHEBI:456216"/>
        <dbReference type="EC" id="5.6.2.3"/>
    </reaction>
</comment>
<evidence type="ECO:0000313" key="4">
    <source>
        <dbReference type="EMBL" id="VDM99205.1"/>
    </source>
</evidence>
<evidence type="ECO:0000256" key="2">
    <source>
        <dbReference type="SAM" id="SignalP"/>
    </source>
</evidence>
<keyword evidence="1" id="KW-0234">DNA repair</keyword>
<dbReference type="InterPro" id="IPR010285">
    <property type="entry name" value="DNA_helicase_pif1-like_DEAD"/>
</dbReference>
<dbReference type="GO" id="GO:0005524">
    <property type="term" value="F:ATP binding"/>
    <property type="evidence" value="ECO:0007669"/>
    <property type="project" value="UniProtKB-KW"/>
</dbReference>
<proteinExistence type="inferred from homology"/>
<dbReference type="GO" id="GO:0016887">
    <property type="term" value="F:ATP hydrolysis activity"/>
    <property type="evidence" value="ECO:0007669"/>
    <property type="project" value="RHEA"/>
</dbReference>
<dbReference type="Proteomes" id="UP000271087">
    <property type="component" value="Unassembled WGS sequence"/>
</dbReference>
<comment type="similarity">
    <text evidence="1">Belongs to the helicase family.</text>
</comment>
<dbReference type="GO" id="GO:0000723">
    <property type="term" value="P:telomere maintenance"/>
    <property type="evidence" value="ECO:0007669"/>
    <property type="project" value="InterPro"/>
</dbReference>
<evidence type="ECO:0000259" key="3">
    <source>
        <dbReference type="Pfam" id="PF05970"/>
    </source>
</evidence>
<protein>
    <recommendedName>
        <fullName evidence="1">ATP-dependent DNA helicase</fullName>
        <ecNumber evidence="1">5.6.2.3</ecNumber>
    </recommendedName>
</protein>
<feature type="non-terminal residue" evidence="4">
    <location>
        <position position="1"/>
    </location>
</feature>
<dbReference type="EC" id="5.6.2.3" evidence="1"/>
<keyword evidence="1" id="KW-0378">Hydrolase</keyword>
<keyword evidence="1" id="KW-0347">Helicase</keyword>
<feature type="domain" description="DNA helicase Pif1-like DEAD-box helicase" evidence="3">
    <location>
        <begin position="6"/>
        <end position="53"/>
    </location>
</feature>